<evidence type="ECO:0000259" key="6">
    <source>
        <dbReference type="Pfam" id="PF17389"/>
    </source>
</evidence>
<name>A0ABT6TL54_9BACL</name>
<dbReference type="InterPro" id="IPR016007">
    <property type="entry name" value="Alpha_rhamnosid"/>
</dbReference>
<dbReference type="Proteomes" id="UP001161691">
    <property type="component" value="Unassembled WGS sequence"/>
</dbReference>
<dbReference type="InterPro" id="IPR012341">
    <property type="entry name" value="6hp_glycosidase-like_sf"/>
</dbReference>
<keyword evidence="9" id="KW-1185">Reference proteome</keyword>
<proteinExistence type="predicted"/>
<dbReference type="RefSeq" id="WP_282910208.1">
    <property type="nucleotide sequence ID" value="NZ_JAGRPV010000001.1"/>
</dbReference>
<dbReference type="SUPFAM" id="SSF48208">
    <property type="entry name" value="Six-hairpin glycosidases"/>
    <property type="match status" value="1"/>
</dbReference>
<evidence type="ECO:0000259" key="5">
    <source>
        <dbReference type="Pfam" id="PF08531"/>
    </source>
</evidence>
<dbReference type="InterPro" id="IPR035398">
    <property type="entry name" value="Bac_rhamnosid_C"/>
</dbReference>
<dbReference type="PANTHER" id="PTHR33307">
    <property type="entry name" value="ALPHA-RHAMNOSIDASE (EUROFUNG)"/>
    <property type="match status" value="1"/>
</dbReference>
<reference evidence="8" key="1">
    <citation type="submission" date="2023-04" db="EMBL/GenBank/DDBJ databases">
        <title>Comparative genomic analysis of Cohnella hashimotonis sp. nov., isolated from the International Space Station.</title>
        <authorList>
            <person name="Venkateswaran K."/>
            <person name="Simpson A."/>
        </authorList>
    </citation>
    <scope>NUCLEOTIDE SEQUENCE</scope>
    <source>
        <strain evidence="8">F6_2S_P_1</strain>
    </source>
</reference>
<dbReference type="Pfam" id="PF08531">
    <property type="entry name" value="Bac_rhamnosid_N"/>
    <property type="match status" value="1"/>
</dbReference>
<evidence type="ECO:0000256" key="2">
    <source>
        <dbReference type="ARBA" id="ARBA00012652"/>
    </source>
</evidence>
<evidence type="ECO:0000256" key="3">
    <source>
        <dbReference type="ARBA" id="ARBA00022801"/>
    </source>
</evidence>
<dbReference type="InterPro" id="IPR013737">
    <property type="entry name" value="Bac_rhamnosid_N"/>
</dbReference>
<feature type="domain" description="Bacterial alpha-L-rhamnosidase N-terminal" evidence="5">
    <location>
        <begin position="146"/>
        <end position="315"/>
    </location>
</feature>
<dbReference type="InterPro" id="IPR008928">
    <property type="entry name" value="6-hairpin_glycosidase_sf"/>
</dbReference>
<evidence type="ECO:0000313" key="8">
    <source>
        <dbReference type="EMBL" id="MDI4647444.1"/>
    </source>
</evidence>
<evidence type="ECO:0000256" key="1">
    <source>
        <dbReference type="ARBA" id="ARBA00001445"/>
    </source>
</evidence>
<accession>A0ABT6TL54</accession>
<evidence type="ECO:0000313" key="9">
    <source>
        <dbReference type="Proteomes" id="UP001161691"/>
    </source>
</evidence>
<dbReference type="SUPFAM" id="SSF49265">
    <property type="entry name" value="Fibronectin type III"/>
    <property type="match status" value="1"/>
</dbReference>
<dbReference type="Gene3D" id="2.60.40.10">
    <property type="entry name" value="Immunoglobulins"/>
    <property type="match status" value="1"/>
</dbReference>
<dbReference type="InterPro" id="IPR035396">
    <property type="entry name" value="Bac_rhamnosid6H"/>
</dbReference>
<dbReference type="InterPro" id="IPR008902">
    <property type="entry name" value="Rhamnosid_concanavalin"/>
</dbReference>
<feature type="domain" description="Alpha-L-rhamnosidase six-hairpin glycosidase" evidence="6">
    <location>
        <begin position="430"/>
        <end position="772"/>
    </location>
</feature>
<dbReference type="InterPro" id="IPR036116">
    <property type="entry name" value="FN3_sf"/>
</dbReference>
<evidence type="ECO:0000259" key="7">
    <source>
        <dbReference type="Pfam" id="PF17390"/>
    </source>
</evidence>
<comment type="caution">
    <text evidence="8">The sequence shown here is derived from an EMBL/GenBank/DDBJ whole genome shotgun (WGS) entry which is preliminary data.</text>
</comment>
<keyword evidence="3 8" id="KW-0378">Hydrolase</keyword>
<dbReference type="EC" id="3.2.1.40" evidence="2"/>
<dbReference type="Pfam" id="PF17389">
    <property type="entry name" value="Bac_rhamnosid6H"/>
    <property type="match status" value="1"/>
</dbReference>
<protein>
    <recommendedName>
        <fullName evidence="2">alpha-L-rhamnosidase</fullName>
        <ecNumber evidence="2">3.2.1.40</ecNumber>
    </recommendedName>
</protein>
<gene>
    <name evidence="8" type="ORF">KB449_20910</name>
</gene>
<dbReference type="Gene3D" id="2.60.420.10">
    <property type="entry name" value="Maltose phosphorylase, domain 3"/>
    <property type="match status" value="1"/>
</dbReference>
<dbReference type="Gene3D" id="1.50.10.10">
    <property type="match status" value="1"/>
</dbReference>
<dbReference type="GO" id="GO:0016787">
    <property type="term" value="F:hydrolase activity"/>
    <property type="evidence" value="ECO:0007669"/>
    <property type="project" value="UniProtKB-KW"/>
</dbReference>
<evidence type="ECO:0000259" key="4">
    <source>
        <dbReference type="Pfam" id="PF05592"/>
    </source>
</evidence>
<organism evidence="8 9">
    <name type="scientific">Cohnella hashimotonis</name>
    <dbReference type="NCBI Taxonomy" id="2826895"/>
    <lineage>
        <taxon>Bacteria</taxon>
        <taxon>Bacillati</taxon>
        <taxon>Bacillota</taxon>
        <taxon>Bacilli</taxon>
        <taxon>Bacillales</taxon>
        <taxon>Paenibacillaceae</taxon>
        <taxon>Cohnella</taxon>
    </lineage>
</organism>
<feature type="domain" description="Alpha-L-rhamnosidase C-terminal" evidence="7">
    <location>
        <begin position="774"/>
        <end position="850"/>
    </location>
</feature>
<dbReference type="PANTHER" id="PTHR33307:SF6">
    <property type="entry name" value="ALPHA-RHAMNOSIDASE (EUROFUNG)-RELATED"/>
    <property type="match status" value="1"/>
</dbReference>
<dbReference type="PIRSF" id="PIRSF010631">
    <property type="entry name" value="A-rhamnsds"/>
    <property type="match status" value="1"/>
</dbReference>
<dbReference type="Pfam" id="PF05592">
    <property type="entry name" value="Bac_rhamnosid"/>
    <property type="match status" value="1"/>
</dbReference>
<dbReference type="EMBL" id="JAGRPV010000001">
    <property type="protein sequence ID" value="MDI4647444.1"/>
    <property type="molecule type" value="Genomic_DNA"/>
</dbReference>
<dbReference type="Gene3D" id="2.60.120.260">
    <property type="entry name" value="Galactose-binding domain-like"/>
    <property type="match status" value="2"/>
</dbReference>
<comment type="catalytic activity">
    <reaction evidence="1">
        <text>Hydrolysis of terminal non-reducing alpha-L-rhamnose residues in alpha-L-rhamnosides.</text>
        <dbReference type="EC" id="3.2.1.40"/>
    </reaction>
</comment>
<feature type="domain" description="Alpha-L-rhamnosidase concanavalin-like" evidence="4">
    <location>
        <begin position="326"/>
        <end position="424"/>
    </location>
</feature>
<dbReference type="Pfam" id="PF25788">
    <property type="entry name" value="Ig_Rha78A_N"/>
    <property type="match status" value="1"/>
</dbReference>
<dbReference type="Pfam" id="PF17390">
    <property type="entry name" value="Bac_rhamnosid_C"/>
    <property type="match status" value="1"/>
</dbReference>
<dbReference type="InterPro" id="IPR013783">
    <property type="entry name" value="Ig-like_fold"/>
</dbReference>
<sequence length="883" mass="99518">MPSIIVYDLRCEYRKHPVGIDVLRPRLSWKLAADRRNVGQETYRIQVAVDESFRRLVWDTGLVRSDRSVHVEYEGEPLQSRTRYYYRVQAGDRTGCQSEWSDGAFWETALLKREEWLADWIAPPARADKPNVEIDYLRKTFRIQGEVSQARIYATAHGLYKLFVNGKTPDDTLFAPGYTSYRKRLQYQTYDVTHLLANGTNAIGVMLGNGWYIGDLGWMDGRHFYGTERALLMQLHVTYVDGRQEMIMTDEGWRGSTGALLMSELYHGETCDARLAQEGWHRADFPASDWQSVEVRALTKDPLIAQEGEPVRIVEKRTPVAVFVTPRGEIVLDMGQNMVGWMRFRVEADAGTVITLRHAEVLDQQGNFYVDNIRSARQTVRYICKGGESEEYEPSFSFQGFRYVQVEGLPIEGLADRFVACVIHTDMEPAGSFRCSDEMVNQLQRNIVWGQKGNFLEVPTDCPQRDERLGWTGDAQVFARTGAFNFNVAPFFAKWLKDLAADQQPDGGVSHVVPDLPFCGYNSSAWGDAAVIVPWTIYQCYGDVRLLETQYPSMKAWVDYIRNQGEDECLWNSGFHFGDWLALDGPGGRVVGATPKDLIATAFYAHSASLVAKAAAVLGYEEDSVRYKNLLEGIVNAYRKEFVSPNGRVVSPTQTAYVLSLMFDLLQENDRPRTARMLAEHVKENGMHLTTGFVGTPYLCHVLTRFGYHDIACQLVLQKEFPSWLYSVGQGATTIWEHWDGIKADGSFWSEEMNSFNHYAFGAIGDWLYRAVAGIDTDPAAPGFKHIIIEPHRGDGLSAAEAVYWSAYGEIRSAWETTGNARKRLEVSIPPNTTATIILSGADPGRLTETGQPYTAVEGFLSSEIAESGIRLLVGSGHYSFEY</sequence>